<keyword evidence="2" id="KW-1185">Reference proteome</keyword>
<protein>
    <submittedName>
        <fullName evidence="1">Uncharacterized protein</fullName>
    </submittedName>
</protein>
<dbReference type="EMBL" id="JH711576">
    <property type="protein sequence ID" value="EIW82977.1"/>
    <property type="molecule type" value="Genomic_DNA"/>
</dbReference>
<accession>A0A5M3MVD9</accession>
<dbReference type="KEGG" id="cput:CONPUDRAFT_71626"/>
<gene>
    <name evidence="1" type="ORF">CONPUDRAFT_71626</name>
</gene>
<organism evidence="1 2">
    <name type="scientific">Coniophora puteana (strain RWD-64-598)</name>
    <name type="common">Brown rot fungus</name>
    <dbReference type="NCBI Taxonomy" id="741705"/>
    <lineage>
        <taxon>Eukaryota</taxon>
        <taxon>Fungi</taxon>
        <taxon>Dikarya</taxon>
        <taxon>Basidiomycota</taxon>
        <taxon>Agaricomycotina</taxon>
        <taxon>Agaricomycetes</taxon>
        <taxon>Agaricomycetidae</taxon>
        <taxon>Boletales</taxon>
        <taxon>Coniophorineae</taxon>
        <taxon>Coniophoraceae</taxon>
        <taxon>Coniophora</taxon>
    </lineage>
</organism>
<comment type="caution">
    <text evidence="1">The sequence shown here is derived from an EMBL/GenBank/DDBJ whole genome shotgun (WGS) entry which is preliminary data.</text>
</comment>
<name>A0A5M3MVD9_CONPW</name>
<evidence type="ECO:0000313" key="2">
    <source>
        <dbReference type="Proteomes" id="UP000053558"/>
    </source>
</evidence>
<proteinExistence type="predicted"/>
<evidence type="ECO:0000313" key="1">
    <source>
        <dbReference type="EMBL" id="EIW82977.1"/>
    </source>
</evidence>
<sequence length="140" mass="15700">MAICHLFKAINDINSWPTVRPWFTRTPSSWDNALRHWQPSGHSTPDILRRQGRNVIVRKSERWGDGAQIGKGKQGAEGVDVSEIKSKLEKAWLDDRGVSSLCCLPVVLSGTENIKPLDDDDNDKGHGGKTARFICFTSWQ</sequence>
<reference evidence="2" key="1">
    <citation type="journal article" date="2012" name="Science">
        <title>The Paleozoic origin of enzymatic lignin decomposition reconstructed from 31 fungal genomes.</title>
        <authorList>
            <person name="Floudas D."/>
            <person name="Binder M."/>
            <person name="Riley R."/>
            <person name="Barry K."/>
            <person name="Blanchette R.A."/>
            <person name="Henrissat B."/>
            <person name="Martinez A.T."/>
            <person name="Otillar R."/>
            <person name="Spatafora J.W."/>
            <person name="Yadav J.S."/>
            <person name="Aerts A."/>
            <person name="Benoit I."/>
            <person name="Boyd A."/>
            <person name="Carlson A."/>
            <person name="Copeland A."/>
            <person name="Coutinho P.M."/>
            <person name="de Vries R.P."/>
            <person name="Ferreira P."/>
            <person name="Findley K."/>
            <person name="Foster B."/>
            <person name="Gaskell J."/>
            <person name="Glotzer D."/>
            <person name="Gorecki P."/>
            <person name="Heitman J."/>
            <person name="Hesse C."/>
            <person name="Hori C."/>
            <person name="Igarashi K."/>
            <person name="Jurgens J.A."/>
            <person name="Kallen N."/>
            <person name="Kersten P."/>
            <person name="Kohler A."/>
            <person name="Kuees U."/>
            <person name="Kumar T.K.A."/>
            <person name="Kuo A."/>
            <person name="LaButti K."/>
            <person name="Larrondo L.F."/>
            <person name="Lindquist E."/>
            <person name="Ling A."/>
            <person name="Lombard V."/>
            <person name="Lucas S."/>
            <person name="Lundell T."/>
            <person name="Martin R."/>
            <person name="McLaughlin D.J."/>
            <person name="Morgenstern I."/>
            <person name="Morin E."/>
            <person name="Murat C."/>
            <person name="Nagy L.G."/>
            <person name="Nolan M."/>
            <person name="Ohm R.A."/>
            <person name="Patyshakuliyeva A."/>
            <person name="Rokas A."/>
            <person name="Ruiz-Duenas F.J."/>
            <person name="Sabat G."/>
            <person name="Salamov A."/>
            <person name="Samejima M."/>
            <person name="Schmutz J."/>
            <person name="Slot J.C."/>
            <person name="St John F."/>
            <person name="Stenlid J."/>
            <person name="Sun H."/>
            <person name="Sun S."/>
            <person name="Syed K."/>
            <person name="Tsang A."/>
            <person name="Wiebenga A."/>
            <person name="Young D."/>
            <person name="Pisabarro A."/>
            <person name="Eastwood D.C."/>
            <person name="Martin F."/>
            <person name="Cullen D."/>
            <person name="Grigoriev I.V."/>
            <person name="Hibbett D.S."/>
        </authorList>
    </citation>
    <scope>NUCLEOTIDE SEQUENCE [LARGE SCALE GENOMIC DNA]</scope>
    <source>
        <strain evidence="2">RWD-64-598 SS2</strain>
    </source>
</reference>
<dbReference type="RefSeq" id="XP_007766454.1">
    <property type="nucleotide sequence ID" value="XM_007768264.1"/>
</dbReference>
<dbReference type="AlphaFoldDB" id="A0A5M3MVD9"/>
<dbReference type="GeneID" id="19208954"/>
<dbReference type="Proteomes" id="UP000053558">
    <property type="component" value="Unassembled WGS sequence"/>
</dbReference>